<dbReference type="SUPFAM" id="SSF46785">
    <property type="entry name" value="Winged helix' DNA-binding domain"/>
    <property type="match status" value="1"/>
</dbReference>
<gene>
    <name evidence="2" type="ORF">U6N30_32145</name>
</gene>
<keyword evidence="3" id="KW-1185">Reference proteome</keyword>
<reference evidence="2 3" key="1">
    <citation type="submission" date="2023-12" db="EMBL/GenBank/DDBJ databases">
        <title>Blastococcus brunescens sp. nov., an actonobacterium isolated from sandstone collected in sahara desert.</title>
        <authorList>
            <person name="Gtari M."/>
            <person name="Ghodhbane F."/>
        </authorList>
    </citation>
    <scope>NUCLEOTIDE SEQUENCE [LARGE SCALE GENOMIC DNA]</scope>
    <source>
        <strain evidence="2 3">BMG 8361</strain>
    </source>
</reference>
<protein>
    <submittedName>
        <fullName evidence="2">Helix-turn-helix domain-containing protein</fullName>
    </submittedName>
</protein>
<feature type="domain" description="HTH iclR-type" evidence="1">
    <location>
        <begin position="20"/>
        <end position="82"/>
    </location>
</feature>
<evidence type="ECO:0000259" key="1">
    <source>
        <dbReference type="PROSITE" id="PS51077"/>
    </source>
</evidence>
<dbReference type="Proteomes" id="UP001324287">
    <property type="component" value="Chromosome"/>
</dbReference>
<organism evidence="2 3">
    <name type="scientific">Blastococcus brunescens</name>
    <dbReference type="NCBI Taxonomy" id="1564165"/>
    <lineage>
        <taxon>Bacteria</taxon>
        <taxon>Bacillati</taxon>
        <taxon>Actinomycetota</taxon>
        <taxon>Actinomycetes</taxon>
        <taxon>Geodermatophilales</taxon>
        <taxon>Geodermatophilaceae</taxon>
        <taxon>Blastococcus</taxon>
    </lineage>
</organism>
<dbReference type="InterPro" id="IPR005471">
    <property type="entry name" value="Tscrpt_reg_IclR_N"/>
</dbReference>
<name>A0ABZ1B023_9ACTN</name>
<sequence>MDLAAADGTAEPPVRDATFVQSLDRGLAVIRAFDAQNPRLNLSEVARATGLTRAAARRFLLTLVQLGYVRVEGGSSRSGRGCWNSVTPTCPGSRCPTSPSRTWSPWWAGWTSPRPSRCSTATTSSTWAACTPSGS</sequence>
<dbReference type="InterPro" id="IPR036388">
    <property type="entry name" value="WH-like_DNA-bd_sf"/>
</dbReference>
<dbReference type="Pfam" id="PF09339">
    <property type="entry name" value="HTH_IclR"/>
    <property type="match status" value="1"/>
</dbReference>
<dbReference type="InterPro" id="IPR050707">
    <property type="entry name" value="HTH_MetabolicPath_Reg"/>
</dbReference>
<dbReference type="PROSITE" id="PS51077">
    <property type="entry name" value="HTH_ICLR"/>
    <property type="match status" value="1"/>
</dbReference>
<dbReference type="PANTHER" id="PTHR30136">
    <property type="entry name" value="HELIX-TURN-HELIX TRANSCRIPTIONAL REGULATOR, ICLR FAMILY"/>
    <property type="match status" value="1"/>
</dbReference>
<evidence type="ECO:0000313" key="3">
    <source>
        <dbReference type="Proteomes" id="UP001324287"/>
    </source>
</evidence>
<dbReference type="InterPro" id="IPR036390">
    <property type="entry name" value="WH_DNA-bd_sf"/>
</dbReference>
<dbReference type="Gene3D" id="1.10.10.10">
    <property type="entry name" value="Winged helix-like DNA-binding domain superfamily/Winged helix DNA-binding domain"/>
    <property type="match status" value="1"/>
</dbReference>
<accession>A0ABZ1B023</accession>
<proteinExistence type="predicted"/>
<dbReference type="EMBL" id="CP141261">
    <property type="protein sequence ID" value="WRL64162.1"/>
    <property type="molecule type" value="Genomic_DNA"/>
</dbReference>
<dbReference type="PANTHER" id="PTHR30136:SF34">
    <property type="entry name" value="TRANSCRIPTIONAL REGULATOR"/>
    <property type="match status" value="1"/>
</dbReference>
<dbReference type="SMART" id="SM00346">
    <property type="entry name" value="HTH_ICLR"/>
    <property type="match status" value="1"/>
</dbReference>
<dbReference type="RefSeq" id="WP_324275490.1">
    <property type="nucleotide sequence ID" value="NZ_CP141261.1"/>
</dbReference>
<evidence type="ECO:0000313" key="2">
    <source>
        <dbReference type="EMBL" id="WRL64162.1"/>
    </source>
</evidence>